<evidence type="ECO:0000256" key="2">
    <source>
        <dbReference type="ARBA" id="ARBA00004370"/>
    </source>
</evidence>
<dbReference type="InterPro" id="IPR001128">
    <property type="entry name" value="Cyt_P450"/>
</dbReference>
<evidence type="ECO:0008006" key="15">
    <source>
        <dbReference type="Google" id="ProtNLM"/>
    </source>
</evidence>
<proteinExistence type="inferred from homology"/>
<keyword evidence="5 10" id="KW-0479">Metal-binding</keyword>
<dbReference type="SUPFAM" id="SSF48264">
    <property type="entry name" value="Cytochrome P450"/>
    <property type="match status" value="1"/>
</dbReference>
<keyword evidence="7 10" id="KW-0408">Iron</keyword>
<dbReference type="PRINTS" id="PR01686">
    <property type="entry name" value="EP450ICYP2D"/>
</dbReference>
<keyword evidence="14" id="KW-1185">Reference proteome</keyword>
<evidence type="ECO:0000256" key="5">
    <source>
        <dbReference type="ARBA" id="ARBA00022723"/>
    </source>
</evidence>
<dbReference type="GO" id="GO:0006805">
    <property type="term" value="P:xenobiotic metabolic process"/>
    <property type="evidence" value="ECO:0007669"/>
    <property type="project" value="TreeGrafter"/>
</dbReference>
<dbReference type="GO" id="GO:0005506">
    <property type="term" value="F:iron ion binding"/>
    <property type="evidence" value="ECO:0007669"/>
    <property type="project" value="InterPro"/>
</dbReference>
<evidence type="ECO:0000256" key="8">
    <source>
        <dbReference type="ARBA" id="ARBA00023033"/>
    </source>
</evidence>
<dbReference type="GO" id="GO:0019369">
    <property type="term" value="P:arachidonate metabolic process"/>
    <property type="evidence" value="ECO:0007669"/>
    <property type="project" value="TreeGrafter"/>
</dbReference>
<evidence type="ECO:0000256" key="4">
    <source>
        <dbReference type="ARBA" id="ARBA00022617"/>
    </source>
</evidence>
<evidence type="ECO:0000256" key="10">
    <source>
        <dbReference type="PIRSR" id="PIRSR602401-1"/>
    </source>
</evidence>
<comment type="subcellular location">
    <subcellularLocation>
        <location evidence="2">Membrane</location>
    </subcellularLocation>
</comment>
<evidence type="ECO:0000256" key="12">
    <source>
        <dbReference type="SAM" id="Phobius"/>
    </source>
</evidence>
<dbReference type="InterPro" id="IPR036396">
    <property type="entry name" value="Cyt_P450_sf"/>
</dbReference>
<dbReference type="FunFam" id="1.10.630.10:FF:000004">
    <property type="entry name" value="cytochrome P450 2D15 isoform X1"/>
    <property type="match status" value="1"/>
</dbReference>
<feature type="binding site" description="axial binding residue" evidence="10">
    <location>
        <position position="453"/>
    </location>
    <ligand>
        <name>heme</name>
        <dbReference type="ChEBI" id="CHEBI:30413"/>
    </ligand>
    <ligandPart>
        <name>Fe</name>
        <dbReference type="ChEBI" id="CHEBI:18248"/>
    </ligandPart>
</feature>
<reference evidence="13" key="1">
    <citation type="submission" date="2025-08" db="UniProtKB">
        <authorList>
            <consortium name="Ensembl"/>
        </authorList>
    </citation>
    <scope>IDENTIFICATION</scope>
</reference>
<protein>
    <recommendedName>
        <fullName evidence="15">Cytochrome P450</fullName>
    </recommendedName>
</protein>
<keyword evidence="12" id="KW-1133">Transmembrane helix</keyword>
<dbReference type="AlphaFoldDB" id="A0A8D0CE54"/>
<name>A0A8D0CE54_SALMN</name>
<dbReference type="PANTHER" id="PTHR24300">
    <property type="entry name" value="CYTOCHROME P450 508A4-RELATED"/>
    <property type="match status" value="1"/>
</dbReference>
<keyword evidence="12" id="KW-0812">Transmembrane</keyword>
<dbReference type="Pfam" id="PF00067">
    <property type="entry name" value="p450"/>
    <property type="match status" value="1"/>
</dbReference>
<evidence type="ECO:0000313" key="13">
    <source>
        <dbReference type="Ensembl" id="ENSSMRP00000018688.1"/>
    </source>
</evidence>
<comment type="cofactor">
    <cofactor evidence="1 10">
        <name>heme</name>
        <dbReference type="ChEBI" id="CHEBI:30413"/>
    </cofactor>
</comment>
<keyword evidence="4 10" id="KW-0349">Heme</keyword>
<reference evidence="13" key="2">
    <citation type="submission" date="2025-09" db="UniProtKB">
        <authorList>
            <consortium name="Ensembl"/>
        </authorList>
    </citation>
    <scope>IDENTIFICATION</scope>
</reference>
<dbReference type="GO" id="GO:0016712">
    <property type="term" value="F:oxidoreductase activity, acting on paired donors, with incorporation or reduction of molecular oxygen, reduced flavin or flavoprotein as one donor, and incorporation of one atom of oxygen"/>
    <property type="evidence" value="ECO:0007669"/>
    <property type="project" value="InterPro"/>
</dbReference>
<evidence type="ECO:0000256" key="7">
    <source>
        <dbReference type="ARBA" id="ARBA00023004"/>
    </source>
</evidence>
<dbReference type="OMA" id="TIAMFQE"/>
<dbReference type="PRINTS" id="PR00463">
    <property type="entry name" value="EP450I"/>
</dbReference>
<comment type="similarity">
    <text evidence="3 11">Belongs to the cytochrome P450 family.</text>
</comment>
<accession>A0A8D0CE54</accession>
<dbReference type="InterPro" id="IPR050182">
    <property type="entry name" value="Cytochrome_P450_fam2"/>
</dbReference>
<dbReference type="GO" id="GO:0016020">
    <property type="term" value="C:membrane"/>
    <property type="evidence" value="ECO:0007669"/>
    <property type="project" value="UniProtKB-SubCell"/>
</dbReference>
<keyword evidence="9 12" id="KW-0472">Membrane</keyword>
<keyword evidence="6 11" id="KW-0560">Oxidoreductase</keyword>
<evidence type="ECO:0000256" key="3">
    <source>
        <dbReference type="ARBA" id="ARBA00010617"/>
    </source>
</evidence>
<dbReference type="Proteomes" id="UP000694421">
    <property type="component" value="Unplaced"/>
</dbReference>
<evidence type="ECO:0000256" key="6">
    <source>
        <dbReference type="ARBA" id="ARBA00023002"/>
    </source>
</evidence>
<evidence type="ECO:0000256" key="1">
    <source>
        <dbReference type="ARBA" id="ARBA00001971"/>
    </source>
</evidence>
<sequence>MELVQKMSSLLFTVIRNDLMLLSFLLPLFTLLFFDFMKRRRRWSQYPPGPMPLPFIGTIMQIDSRKPHLSFKQLSKKYGNIYSLQNFYTNVVVLNGYKTVKEAIGHNSEDFADRPPFVMQNHIADYKQGLILARYNQTYKELRKFLLTALKEFGMGKKSLEEQVAKEAEYLCSAFKSQEGLPFDPHYLLNNAVSNIICSLTFGHRFDYEDQEFQKLLLLFENSMGEVVGLLPQLIEIAPCLLYIPTLRKKISENQSRMIAYIYKMVKSHIDTWDSSCRRDIIDAFLEEIKKRKKDVKSGFNYDRLYGMIVELFGAGTETVTTTLRWALVYLSLYPEVQRKVQEEINEVIGKNRSSKTEDQASMPYTHAVINEIQRLADVTPLMLPHVAYRDTVLQGFFIPKGTTVLINLSSVLKDETIWEKPLTFYPEHFLDEKGQYVKREAFLPFSAGSRMCLGEQLAKTELFIFLTTLLQNFTFRLSDKSMLKDDGRWGFTIAPPAFQIQALPR</sequence>
<dbReference type="InterPro" id="IPR017972">
    <property type="entry name" value="Cyt_P450_CS"/>
</dbReference>
<dbReference type="PRINTS" id="PR00385">
    <property type="entry name" value="P450"/>
</dbReference>
<evidence type="ECO:0000313" key="14">
    <source>
        <dbReference type="Proteomes" id="UP000694421"/>
    </source>
</evidence>
<feature type="transmembrane region" description="Helical" evidence="12">
    <location>
        <begin position="20"/>
        <end position="37"/>
    </location>
</feature>
<keyword evidence="8 11" id="KW-0503">Monooxygenase</keyword>
<dbReference type="InterPro" id="IPR008069">
    <property type="entry name" value="Cyt_P450_E_grp-I_CYP2D-like"/>
</dbReference>
<dbReference type="PANTHER" id="PTHR24300:SF1">
    <property type="entry name" value="CYTOCHROME P450 2D6-RELATED"/>
    <property type="match status" value="1"/>
</dbReference>
<dbReference type="Ensembl" id="ENSSMRT00000021894.1">
    <property type="protein sequence ID" value="ENSSMRP00000018688.1"/>
    <property type="gene ID" value="ENSSMRG00000014545.1"/>
</dbReference>
<evidence type="ECO:0000256" key="11">
    <source>
        <dbReference type="RuleBase" id="RU000461"/>
    </source>
</evidence>
<dbReference type="GO" id="GO:0005737">
    <property type="term" value="C:cytoplasm"/>
    <property type="evidence" value="ECO:0007669"/>
    <property type="project" value="TreeGrafter"/>
</dbReference>
<dbReference type="InterPro" id="IPR002401">
    <property type="entry name" value="Cyt_P450_E_grp-I"/>
</dbReference>
<evidence type="ECO:0000256" key="9">
    <source>
        <dbReference type="ARBA" id="ARBA00023136"/>
    </source>
</evidence>
<dbReference type="GeneTree" id="ENSGT00940000153331"/>
<dbReference type="PROSITE" id="PS00086">
    <property type="entry name" value="CYTOCHROME_P450"/>
    <property type="match status" value="1"/>
</dbReference>
<dbReference type="GO" id="GO:0020037">
    <property type="term" value="F:heme binding"/>
    <property type="evidence" value="ECO:0007669"/>
    <property type="project" value="InterPro"/>
</dbReference>
<dbReference type="Gene3D" id="1.10.630.10">
    <property type="entry name" value="Cytochrome P450"/>
    <property type="match status" value="1"/>
</dbReference>
<organism evidence="13 14">
    <name type="scientific">Salvator merianae</name>
    <name type="common">Argentine black and white tegu</name>
    <name type="synonym">Tupinambis merianae</name>
    <dbReference type="NCBI Taxonomy" id="96440"/>
    <lineage>
        <taxon>Eukaryota</taxon>
        <taxon>Metazoa</taxon>
        <taxon>Chordata</taxon>
        <taxon>Craniata</taxon>
        <taxon>Vertebrata</taxon>
        <taxon>Euteleostomi</taxon>
        <taxon>Lepidosauria</taxon>
        <taxon>Squamata</taxon>
        <taxon>Bifurcata</taxon>
        <taxon>Unidentata</taxon>
        <taxon>Episquamata</taxon>
        <taxon>Laterata</taxon>
        <taxon>Teiioidea</taxon>
        <taxon>Teiidae</taxon>
        <taxon>Salvator</taxon>
    </lineage>
</organism>